<dbReference type="PROSITE" id="PS50025">
    <property type="entry name" value="LAM_G_DOMAIN"/>
    <property type="match status" value="1"/>
</dbReference>
<feature type="domain" description="EGF-like" evidence="4">
    <location>
        <begin position="126"/>
        <end position="165"/>
    </location>
</feature>
<dbReference type="Proteomes" id="UP001434883">
    <property type="component" value="Unassembled WGS sequence"/>
</dbReference>
<dbReference type="EMBL" id="JAHRIN010025468">
    <property type="protein sequence ID" value="MEQ2199793.1"/>
    <property type="molecule type" value="Genomic_DNA"/>
</dbReference>
<dbReference type="PROSITE" id="PS50026">
    <property type="entry name" value="EGF_3"/>
    <property type="match status" value="1"/>
</dbReference>
<dbReference type="SUPFAM" id="SSF49899">
    <property type="entry name" value="Concanavalin A-like lectins/glucanases"/>
    <property type="match status" value="1"/>
</dbReference>
<dbReference type="Pfam" id="PF02210">
    <property type="entry name" value="Laminin_G_2"/>
    <property type="match status" value="1"/>
</dbReference>
<evidence type="ECO:0000259" key="4">
    <source>
        <dbReference type="PROSITE" id="PS50026"/>
    </source>
</evidence>
<dbReference type="PROSITE" id="PS00022">
    <property type="entry name" value="EGF_1"/>
    <property type="match status" value="1"/>
</dbReference>
<sequence>LPGNINGADRRWHRLDVRSNSKEVRFTLDRCSGATVMEREGLGSWLTTEDHSSCEVMGVTPNTDRHLNMSQVLQLGGVNEDIPYIYPQLQHKHFTGCIRNLIVDSKLYDLGSPADWQSSSPGCLTTDSSCVNMGYPSCGSRGRCHGEWGSFSCQCVAGYTGHQCEEAVGEDCWNEMGCLMILVRYCTHPSLRSVLMLSADRSTLCQASQSSLPLPQNDTN</sequence>
<keyword evidence="6" id="KW-1185">Reference proteome</keyword>
<evidence type="ECO:0000313" key="6">
    <source>
        <dbReference type="Proteomes" id="UP001434883"/>
    </source>
</evidence>
<keyword evidence="1 2" id="KW-1015">Disulfide bond</keyword>
<feature type="domain" description="Laminin G" evidence="3">
    <location>
        <begin position="1"/>
        <end position="123"/>
    </location>
</feature>
<name>A0ABV0QWA6_9TELE</name>
<accession>A0ABV0QWA6</accession>
<dbReference type="InterPro" id="IPR001791">
    <property type="entry name" value="Laminin_G"/>
</dbReference>
<feature type="disulfide bond" evidence="2">
    <location>
        <begin position="155"/>
        <end position="164"/>
    </location>
</feature>
<comment type="caution">
    <text evidence="2">Lacks conserved residue(s) required for the propagation of feature annotation.</text>
</comment>
<evidence type="ECO:0000313" key="5">
    <source>
        <dbReference type="EMBL" id="MEQ2199793.1"/>
    </source>
</evidence>
<dbReference type="PROSITE" id="PS01186">
    <property type="entry name" value="EGF_2"/>
    <property type="match status" value="1"/>
</dbReference>
<gene>
    <name evidence="5" type="ORF">XENOCAPTIV_012364</name>
</gene>
<dbReference type="Gene3D" id="2.10.25.10">
    <property type="entry name" value="Laminin"/>
    <property type="match status" value="1"/>
</dbReference>
<reference evidence="5 6" key="1">
    <citation type="submission" date="2021-06" db="EMBL/GenBank/DDBJ databases">
        <authorList>
            <person name="Palmer J.M."/>
        </authorList>
    </citation>
    <scope>NUCLEOTIDE SEQUENCE [LARGE SCALE GENOMIC DNA]</scope>
    <source>
        <strain evidence="5 6">XC_2019</strain>
        <tissue evidence="5">Muscle</tissue>
    </source>
</reference>
<evidence type="ECO:0000256" key="1">
    <source>
        <dbReference type="ARBA" id="ARBA00023157"/>
    </source>
</evidence>
<dbReference type="CDD" id="cd00110">
    <property type="entry name" value="LamG"/>
    <property type="match status" value="1"/>
</dbReference>
<dbReference type="InterPro" id="IPR013320">
    <property type="entry name" value="ConA-like_dom_sf"/>
</dbReference>
<proteinExistence type="predicted"/>
<feature type="non-terminal residue" evidence="5">
    <location>
        <position position="1"/>
    </location>
</feature>
<dbReference type="SUPFAM" id="SSF57196">
    <property type="entry name" value="EGF/Laminin"/>
    <property type="match status" value="1"/>
</dbReference>
<evidence type="ECO:0000256" key="2">
    <source>
        <dbReference type="PROSITE-ProRule" id="PRU00076"/>
    </source>
</evidence>
<dbReference type="InterPro" id="IPR000742">
    <property type="entry name" value="EGF"/>
</dbReference>
<comment type="caution">
    <text evidence="5">The sequence shown here is derived from an EMBL/GenBank/DDBJ whole genome shotgun (WGS) entry which is preliminary data.</text>
</comment>
<dbReference type="CDD" id="cd00054">
    <property type="entry name" value="EGF_CA"/>
    <property type="match status" value="1"/>
</dbReference>
<evidence type="ECO:0000259" key="3">
    <source>
        <dbReference type="PROSITE" id="PS50025"/>
    </source>
</evidence>
<dbReference type="Gene3D" id="2.60.120.200">
    <property type="match status" value="1"/>
</dbReference>
<protein>
    <submittedName>
        <fullName evidence="5">Uncharacterized protein</fullName>
    </submittedName>
</protein>
<organism evidence="5 6">
    <name type="scientific">Xenoophorus captivus</name>
    <dbReference type="NCBI Taxonomy" id="1517983"/>
    <lineage>
        <taxon>Eukaryota</taxon>
        <taxon>Metazoa</taxon>
        <taxon>Chordata</taxon>
        <taxon>Craniata</taxon>
        <taxon>Vertebrata</taxon>
        <taxon>Euteleostomi</taxon>
        <taxon>Actinopterygii</taxon>
        <taxon>Neopterygii</taxon>
        <taxon>Teleostei</taxon>
        <taxon>Neoteleostei</taxon>
        <taxon>Acanthomorphata</taxon>
        <taxon>Ovalentaria</taxon>
        <taxon>Atherinomorphae</taxon>
        <taxon>Cyprinodontiformes</taxon>
        <taxon>Goodeidae</taxon>
        <taxon>Xenoophorus</taxon>
    </lineage>
</organism>
<keyword evidence="2" id="KW-0245">EGF-like domain</keyword>